<proteinExistence type="predicted"/>
<dbReference type="Proteomes" id="UP001150581">
    <property type="component" value="Unassembled WGS sequence"/>
</dbReference>
<sequence>METPGSSTTISATLSPSERSKLFQKQYQAMNPEERGTFNNWSRAVSNLTGWGLTEREKQERQVLKEFENDMKDCRTCEKWRNDLLKTSPLVLFMSESLKKSGTPFDESNMPCMKCDEMRSGGFSTDGVIQLCYNRLFGKGHLETTIAHEMVHAYDQANYNIDWYNLEHHACTEIRAASLSGDCTWFQEMMRGNVGFFKHHQVCVKRRAALSVRENPNCKSDKHAEAAVNKVFKSCFTDTRPFDEIY</sequence>
<reference evidence="1" key="1">
    <citation type="submission" date="2022-07" db="EMBL/GenBank/DDBJ databases">
        <title>Phylogenomic reconstructions and comparative analyses of Kickxellomycotina fungi.</title>
        <authorList>
            <person name="Reynolds N.K."/>
            <person name="Stajich J.E."/>
            <person name="Barry K."/>
            <person name="Grigoriev I.V."/>
            <person name="Crous P."/>
            <person name="Smith M.E."/>
        </authorList>
    </citation>
    <scope>NUCLEOTIDE SEQUENCE</scope>
    <source>
        <strain evidence="1">Benny 63K</strain>
    </source>
</reference>
<keyword evidence="1" id="KW-0645">Protease</keyword>
<evidence type="ECO:0000313" key="1">
    <source>
        <dbReference type="EMBL" id="KAJ1896844.1"/>
    </source>
</evidence>
<name>A0ACC1IJU1_9FUNG</name>
<gene>
    <name evidence="1" type="primary">ATP23_2</name>
    <name evidence="1" type="ORF">LPJ66_003745</name>
</gene>
<keyword evidence="1" id="KW-0378">Hydrolase</keyword>
<evidence type="ECO:0000313" key="2">
    <source>
        <dbReference type="Proteomes" id="UP001150581"/>
    </source>
</evidence>
<protein>
    <submittedName>
        <fullName evidence="1">Mitochondrial inner membrane protease atp23</fullName>
    </submittedName>
</protein>
<comment type="caution">
    <text evidence="1">The sequence shown here is derived from an EMBL/GenBank/DDBJ whole genome shotgun (WGS) entry which is preliminary data.</text>
</comment>
<accession>A0ACC1IJU1</accession>
<organism evidence="1 2">
    <name type="scientific">Kickxella alabastrina</name>
    <dbReference type="NCBI Taxonomy" id="61397"/>
    <lineage>
        <taxon>Eukaryota</taxon>
        <taxon>Fungi</taxon>
        <taxon>Fungi incertae sedis</taxon>
        <taxon>Zoopagomycota</taxon>
        <taxon>Kickxellomycotina</taxon>
        <taxon>Kickxellomycetes</taxon>
        <taxon>Kickxellales</taxon>
        <taxon>Kickxellaceae</taxon>
        <taxon>Kickxella</taxon>
    </lineage>
</organism>
<dbReference type="EMBL" id="JANBPG010000399">
    <property type="protein sequence ID" value="KAJ1896844.1"/>
    <property type="molecule type" value="Genomic_DNA"/>
</dbReference>
<keyword evidence="2" id="KW-1185">Reference proteome</keyword>